<dbReference type="Proteomes" id="UP000051335">
    <property type="component" value="Unassembled WGS sequence"/>
</dbReference>
<accession>A0A0P9NIX7</accession>
<comment type="caution">
    <text evidence="2">The sequence shown here is derived from an EMBL/GenBank/DDBJ whole genome shotgun (WGS) entry which is preliminary data.</text>
</comment>
<evidence type="ECO:0000313" key="2">
    <source>
        <dbReference type="EMBL" id="KPX03165.1"/>
    </source>
</evidence>
<evidence type="ECO:0000256" key="1">
    <source>
        <dbReference type="SAM" id="MobiDB-lite"/>
    </source>
</evidence>
<reference evidence="2 3" key="1">
    <citation type="submission" date="2015-09" db="EMBL/GenBank/DDBJ databases">
        <title>Genome announcement of multiple Pseudomonas syringae strains.</title>
        <authorList>
            <person name="Thakur S."/>
            <person name="Wang P.W."/>
            <person name="Gong Y."/>
            <person name="Weir B.S."/>
            <person name="Guttman D.S."/>
        </authorList>
    </citation>
    <scope>NUCLEOTIDE SEQUENCE [LARGE SCALE GENOMIC DNA]</scope>
    <source>
        <strain evidence="2 3">ICMP17001</strain>
    </source>
</reference>
<proteinExistence type="predicted"/>
<dbReference type="AlphaFoldDB" id="A0A0P9NIX7"/>
<evidence type="ECO:0000313" key="3">
    <source>
        <dbReference type="Proteomes" id="UP000051335"/>
    </source>
</evidence>
<protein>
    <submittedName>
        <fullName evidence="2">Uncharacterized protein</fullName>
    </submittedName>
</protein>
<dbReference type="PATRIC" id="fig|317659.3.peg.1472"/>
<sequence>MDSFSESLASQVVRSQTENNKTALRQLPNWLDHYDESVISAQKNTFALDPACGSLKKDVKGQVAKNNNRPPEQQKRA</sequence>
<gene>
    <name evidence="2" type="ORF">ALO75_102726</name>
</gene>
<name>A0A0P9NIX7_9PSED</name>
<feature type="region of interest" description="Disordered" evidence="1">
    <location>
        <begin position="1"/>
        <end position="22"/>
    </location>
</feature>
<dbReference type="EMBL" id="LJQC01000328">
    <property type="protein sequence ID" value="KPX03165.1"/>
    <property type="molecule type" value="Genomic_DNA"/>
</dbReference>
<organism evidence="2 3">
    <name type="scientific">Pseudomonas syringae pv. coryli</name>
    <dbReference type="NCBI Taxonomy" id="317659"/>
    <lineage>
        <taxon>Bacteria</taxon>
        <taxon>Pseudomonadati</taxon>
        <taxon>Pseudomonadota</taxon>
        <taxon>Gammaproteobacteria</taxon>
        <taxon>Pseudomonadales</taxon>
        <taxon>Pseudomonadaceae</taxon>
        <taxon>Pseudomonas</taxon>
    </lineage>
</organism>
<keyword evidence="3" id="KW-1185">Reference proteome</keyword>